<dbReference type="GO" id="GO:0071111">
    <property type="term" value="F:cyclic-guanylate-specific phosphodiesterase activity"/>
    <property type="evidence" value="ECO:0007669"/>
    <property type="project" value="UniProtKB-EC"/>
</dbReference>
<dbReference type="SMART" id="SM00471">
    <property type="entry name" value="HDc"/>
    <property type="match status" value="2"/>
</dbReference>
<protein>
    <submittedName>
        <fullName evidence="4">Cyclic di-GMP phosphodiesterase response regulator RpfG</fullName>
        <ecNumber evidence="4">3.1.4.52</ecNumber>
    </submittedName>
</protein>
<dbReference type="PROSITE" id="PS51832">
    <property type="entry name" value="HD_GYP"/>
    <property type="match status" value="1"/>
</dbReference>
<dbReference type="PANTHER" id="PTHR33525">
    <property type="match status" value="1"/>
</dbReference>
<dbReference type="Pfam" id="PF01966">
    <property type="entry name" value="HD"/>
    <property type="match status" value="1"/>
</dbReference>
<dbReference type="Proteomes" id="UP000236173">
    <property type="component" value="Unassembled WGS sequence"/>
</dbReference>
<dbReference type="PROSITE" id="PS51833">
    <property type="entry name" value="HDOD"/>
    <property type="match status" value="1"/>
</dbReference>
<evidence type="ECO:0000313" key="5">
    <source>
        <dbReference type="Proteomes" id="UP000236173"/>
    </source>
</evidence>
<dbReference type="InterPro" id="IPR052340">
    <property type="entry name" value="RNase_Y/CdgJ"/>
</dbReference>
<dbReference type="AlphaFoldDB" id="A0A2H5XCL9"/>
<feature type="domain" description="HD" evidence="1">
    <location>
        <begin position="144"/>
        <end position="252"/>
    </location>
</feature>
<organism evidence="4 5">
    <name type="scientific">Candidatus Fervidibacter japonicus</name>
    <dbReference type="NCBI Taxonomy" id="2035412"/>
    <lineage>
        <taxon>Bacteria</taxon>
        <taxon>Candidatus Fervidibacterota</taxon>
        <taxon>Candidatus Fervidibacter</taxon>
    </lineage>
</organism>
<dbReference type="SUPFAM" id="SSF109604">
    <property type="entry name" value="HD-domain/PDEase-like"/>
    <property type="match status" value="2"/>
</dbReference>
<accession>A0A2H5XCL9</accession>
<dbReference type="PROSITE" id="PS51831">
    <property type="entry name" value="HD"/>
    <property type="match status" value="1"/>
</dbReference>
<feature type="domain" description="HD-GYP" evidence="2">
    <location>
        <begin position="122"/>
        <end position="299"/>
    </location>
</feature>
<dbReference type="InterPro" id="IPR006674">
    <property type="entry name" value="HD_domain"/>
</dbReference>
<keyword evidence="4" id="KW-0378">Hydrolase</keyword>
<dbReference type="Gene3D" id="1.10.3210.10">
    <property type="entry name" value="Hypothetical protein af1432"/>
    <property type="match status" value="2"/>
</dbReference>
<sequence length="559" mass="62164">MPTRVLLLADDERIVNLFRSAEPEVCAVSSMPAAVARLHEPWSVVAALYPLTRGDSIAWLKESQDHCPHAGRLLVCASPPSVETVLRAVNVAQVSHVLVAPQSPEQVRLAVLQTQAAAEKARAAALIPFAEGLTELTDTDNATRAGHALRVQHYAWAIGQAMQLPDHLLAALRLACLLHDLGKVAAPDDESQQHPLYGAYWALRCGLAKEVQEAIRYHHERWDGTGVPEGLKGSDIPLLARLIAMADAYDRWTTELKLPPAQLHAQLHGSAGKAMDPQIVQALFALREPHDVFAVLEQRDDLPVLAPVVQQALELLMRDDFDWRQVAEVLSRDERLAAHLLRLANSAITGFRRRITNLPTALRVLGARPVCNLLLTLSVRPLLRVSAEYDLWRHSLGCALLARAIAQRTRQVEPDEAFAAGLLHDIGKNLLWRYFPEGSRRAHEITQRQRCPLFLAERLIFGTTHAEVGGWLLERWRLPSPLPEAVATHHDPPPDAAPLVWHIYWANALWHQAQGTPTDRHHWCPLPVALAWQKTLSDVSTLVAEADQQVREVERLMGV</sequence>
<dbReference type="InterPro" id="IPR003607">
    <property type="entry name" value="HD/PDEase_dom"/>
</dbReference>
<proteinExistence type="predicted"/>
<evidence type="ECO:0000259" key="2">
    <source>
        <dbReference type="PROSITE" id="PS51832"/>
    </source>
</evidence>
<evidence type="ECO:0000259" key="3">
    <source>
        <dbReference type="PROSITE" id="PS51833"/>
    </source>
</evidence>
<gene>
    <name evidence="4" type="primary">rpfG_2</name>
    <name evidence="4" type="ORF">HRbin17_01434</name>
</gene>
<dbReference type="CDD" id="cd00077">
    <property type="entry name" value="HDc"/>
    <property type="match status" value="2"/>
</dbReference>
<dbReference type="InterPro" id="IPR013976">
    <property type="entry name" value="HDOD"/>
</dbReference>
<dbReference type="EMBL" id="BEHT01000017">
    <property type="protein sequence ID" value="GBC98915.1"/>
    <property type="molecule type" value="Genomic_DNA"/>
</dbReference>
<dbReference type="InterPro" id="IPR006675">
    <property type="entry name" value="HDIG_dom"/>
</dbReference>
<name>A0A2H5XCL9_9BACT</name>
<dbReference type="EC" id="3.1.4.52" evidence="4"/>
<dbReference type="NCBIfam" id="TIGR00277">
    <property type="entry name" value="HDIG"/>
    <property type="match status" value="2"/>
</dbReference>
<evidence type="ECO:0000313" key="4">
    <source>
        <dbReference type="EMBL" id="GBC98915.1"/>
    </source>
</evidence>
<feature type="domain" description="HDOD" evidence="3">
    <location>
        <begin position="302"/>
        <end position="492"/>
    </location>
</feature>
<dbReference type="Pfam" id="PF08668">
    <property type="entry name" value="HDOD"/>
    <property type="match status" value="1"/>
</dbReference>
<reference evidence="5" key="1">
    <citation type="submission" date="2017-09" db="EMBL/GenBank/DDBJ databases">
        <title>Metaegenomics of thermophilic ammonia-oxidizing enrichment culture.</title>
        <authorList>
            <person name="Kato S."/>
            <person name="Suzuki K."/>
        </authorList>
    </citation>
    <scope>NUCLEOTIDE SEQUENCE [LARGE SCALE GENOMIC DNA]</scope>
</reference>
<comment type="caution">
    <text evidence="4">The sequence shown here is derived from an EMBL/GenBank/DDBJ whole genome shotgun (WGS) entry which is preliminary data.</text>
</comment>
<dbReference type="InterPro" id="IPR037522">
    <property type="entry name" value="HD_GYP_dom"/>
</dbReference>
<dbReference type="PANTHER" id="PTHR33525:SF3">
    <property type="entry name" value="RIBONUCLEASE Y"/>
    <property type="match status" value="1"/>
</dbReference>
<evidence type="ECO:0000259" key="1">
    <source>
        <dbReference type="PROSITE" id="PS51831"/>
    </source>
</evidence>